<gene>
    <name evidence="2" type="ORF">DPX16_21822</name>
</gene>
<proteinExistence type="predicted"/>
<protein>
    <submittedName>
        <fullName evidence="2">Uncharacterized protein</fullName>
    </submittedName>
</protein>
<dbReference type="Proteomes" id="UP000281406">
    <property type="component" value="Unassembled WGS sequence"/>
</dbReference>
<accession>A0A3N0YQ54</accession>
<dbReference type="AlphaFoldDB" id="A0A3N0YQ54"/>
<feature type="region of interest" description="Disordered" evidence="1">
    <location>
        <begin position="1"/>
        <end position="30"/>
    </location>
</feature>
<organism evidence="2 3">
    <name type="scientific">Anabarilius grahami</name>
    <name type="common">Kanglang fish</name>
    <name type="synonym">Barilius grahami</name>
    <dbReference type="NCBI Taxonomy" id="495550"/>
    <lineage>
        <taxon>Eukaryota</taxon>
        <taxon>Metazoa</taxon>
        <taxon>Chordata</taxon>
        <taxon>Craniata</taxon>
        <taxon>Vertebrata</taxon>
        <taxon>Euteleostomi</taxon>
        <taxon>Actinopterygii</taxon>
        <taxon>Neopterygii</taxon>
        <taxon>Teleostei</taxon>
        <taxon>Ostariophysi</taxon>
        <taxon>Cypriniformes</taxon>
        <taxon>Xenocyprididae</taxon>
        <taxon>Xenocypridinae</taxon>
        <taxon>Xenocypridinae incertae sedis</taxon>
        <taxon>Anabarilius</taxon>
    </lineage>
</organism>
<reference evidence="2 3" key="1">
    <citation type="submission" date="2018-10" db="EMBL/GenBank/DDBJ databases">
        <title>Genome assembly for a Yunnan-Guizhou Plateau 3E fish, Anabarilius grahami (Regan), and its evolutionary and genetic applications.</title>
        <authorList>
            <person name="Jiang W."/>
        </authorList>
    </citation>
    <scope>NUCLEOTIDE SEQUENCE [LARGE SCALE GENOMIC DNA]</scope>
    <source>
        <strain evidence="2">AG-KIZ</strain>
        <tissue evidence="2">Muscle</tissue>
    </source>
</reference>
<sequence length="138" mass="14375">MNTQPGSKIKSPKSAPETSEPPGADEDELLDDDDVRFLTSSHPAASRLLAAVYAELLEFVGRASGRLQLPWGCVKKGAARGQFDERFLSVHSSASPDCIGEDTSTAGGLRAACRGDAGSRRLLSCSIVTTGPAGTPSN</sequence>
<keyword evidence="3" id="KW-1185">Reference proteome</keyword>
<name>A0A3N0YQ54_ANAGA</name>
<evidence type="ECO:0000256" key="1">
    <source>
        <dbReference type="SAM" id="MobiDB-lite"/>
    </source>
</evidence>
<comment type="caution">
    <text evidence="2">The sequence shown here is derived from an EMBL/GenBank/DDBJ whole genome shotgun (WGS) entry which is preliminary data.</text>
</comment>
<dbReference type="EMBL" id="RJVU01030878">
    <property type="protein sequence ID" value="ROL48336.1"/>
    <property type="molecule type" value="Genomic_DNA"/>
</dbReference>
<evidence type="ECO:0000313" key="2">
    <source>
        <dbReference type="EMBL" id="ROL48336.1"/>
    </source>
</evidence>
<evidence type="ECO:0000313" key="3">
    <source>
        <dbReference type="Proteomes" id="UP000281406"/>
    </source>
</evidence>